<protein>
    <submittedName>
        <fullName evidence="2">Ligase</fullName>
    </submittedName>
</protein>
<proteinExistence type="predicted"/>
<dbReference type="PANTHER" id="PTHR43679">
    <property type="entry name" value="OCTANOYLTRANSFERASE LIPM-RELATED"/>
    <property type="match status" value="1"/>
</dbReference>
<keyword evidence="2" id="KW-0436">Ligase</keyword>
<accession>W0DFS4</accession>
<dbReference type="Pfam" id="PF21948">
    <property type="entry name" value="LplA-B_cat"/>
    <property type="match status" value="1"/>
</dbReference>
<dbReference type="HOGENOM" id="CLU_022986_1_1_6"/>
<dbReference type="KEGG" id="tti:THITH_03620"/>
<dbReference type="Proteomes" id="UP000005289">
    <property type="component" value="Chromosome"/>
</dbReference>
<evidence type="ECO:0000259" key="1">
    <source>
        <dbReference type="PROSITE" id="PS51733"/>
    </source>
</evidence>
<name>W0DFS4_9GAMM</name>
<dbReference type="PROSITE" id="PS51733">
    <property type="entry name" value="BPL_LPL_CATALYTIC"/>
    <property type="match status" value="1"/>
</dbReference>
<evidence type="ECO:0000313" key="3">
    <source>
        <dbReference type="Proteomes" id="UP000005289"/>
    </source>
</evidence>
<feature type="domain" description="BPL/LPL catalytic" evidence="1">
    <location>
        <begin position="34"/>
        <end position="224"/>
    </location>
</feature>
<dbReference type="STRING" id="713585.THITH_03620"/>
<sequence length="346" mass="37633">MTRPPAPVFLDAGSLSAPAMHALYTGMTACTRESDSMRVLWLVSAEAHVSVGASQNAAADLDLAGCAAQGIPVVRRSLGGGAVWIDSDQPCFFLVLPRRALARGHRHLFSLGMGLAVAVLRQLGLGDVQMRSQDIWVQGRKIMGTGAATLENGCVFGASFLQRFPAERFLACVHEPSEGYRDWVLPALREGVTDCEHELALTPGVDAFRAALHTALLQRFGVAPEPEALDPSSRDHWIARGQEELDEMEQGETRPAVPGGIRINRANHVFEAPSRCGRLRLHVADTRIRRIWCEEPSIDRVLQESVIGLAPERLVLRAGLGSRLAPGLVDEISCRIDALYRGIRNS</sequence>
<keyword evidence="3" id="KW-1185">Reference proteome</keyword>
<dbReference type="InterPro" id="IPR050664">
    <property type="entry name" value="Octanoyltrans_LipM/LipL"/>
</dbReference>
<dbReference type="InterPro" id="IPR004143">
    <property type="entry name" value="BPL_LPL_catalytic"/>
</dbReference>
<dbReference type="GO" id="GO:0016874">
    <property type="term" value="F:ligase activity"/>
    <property type="evidence" value="ECO:0007669"/>
    <property type="project" value="UniProtKB-KW"/>
</dbReference>
<dbReference type="PANTHER" id="PTHR43679:SF2">
    <property type="entry name" value="OCTANOYL-[GCVH]:PROTEIN N-OCTANOYLTRANSFERASE"/>
    <property type="match status" value="1"/>
</dbReference>
<organism evidence="2 3">
    <name type="scientific">Thioalkalivibrio paradoxus ARh 1</name>
    <dbReference type="NCBI Taxonomy" id="713585"/>
    <lineage>
        <taxon>Bacteria</taxon>
        <taxon>Pseudomonadati</taxon>
        <taxon>Pseudomonadota</taxon>
        <taxon>Gammaproteobacteria</taxon>
        <taxon>Chromatiales</taxon>
        <taxon>Ectothiorhodospiraceae</taxon>
        <taxon>Thioalkalivibrio</taxon>
    </lineage>
</organism>
<dbReference type="Gene3D" id="3.30.930.10">
    <property type="entry name" value="Bira Bifunctional Protein, Domain 2"/>
    <property type="match status" value="1"/>
</dbReference>
<dbReference type="SUPFAM" id="SSF55681">
    <property type="entry name" value="Class II aaRS and biotin synthetases"/>
    <property type="match status" value="1"/>
</dbReference>
<reference evidence="2 3" key="1">
    <citation type="submission" date="2013-12" db="EMBL/GenBank/DDBJ databases">
        <authorList>
            <consortium name="DOE Joint Genome Institute"/>
            <person name="Muyzer G."/>
            <person name="Huntemann M."/>
            <person name="Han J."/>
            <person name="Chen A."/>
            <person name="Kyrpides N."/>
            <person name="Mavromatis K."/>
            <person name="Markowitz V."/>
            <person name="Palaniappan K."/>
            <person name="Ivanova N."/>
            <person name="Schaumberg A."/>
            <person name="Pati A."/>
            <person name="Liolios K."/>
            <person name="Nordberg H.P."/>
            <person name="Cantor M.N."/>
            <person name="Hua S.X."/>
            <person name="Woyke T."/>
        </authorList>
    </citation>
    <scope>NUCLEOTIDE SEQUENCE [LARGE SCALE GENOMIC DNA]</scope>
    <source>
        <strain evidence="2 3">ARh 1</strain>
    </source>
</reference>
<dbReference type="PROSITE" id="PS51257">
    <property type="entry name" value="PROKAR_LIPOPROTEIN"/>
    <property type="match status" value="1"/>
</dbReference>
<dbReference type="InterPro" id="IPR045864">
    <property type="entry name" value="aa-tRNA-synth_II/BPL/LPL"/>
</dbReference>
<dbReference type="EMBL" id="CP007029">
    <property type="protein sequence ID" value="AHE97504.1"/>
    <property type="molecule type" value="Genomic_DNA"/>
</dbReference>
<dbReference type="AlphaFoldDB" id="W0DFS4"/>
<gene>
    <name evidence="2" type="ORF">THITH_03620</name>
</gene>
<evidence type="ECO:0000313" key="2">
    <source>
        <dbReference type="EMBL" id="AHE97504.1"/>
    </source>
</evidence>